<evidence type="ECO:0000313" key="10">
    <source>
        <dbReference type="EMBL" id="QIK78183.1"/>
    </source>
</evidence>
<keyword evidence="3" id="KW-1003">Cell membrane</keyword>
<organism evidence="10 11">
    <name type="scientific">Sphingomonas piscis</name>
    <dbReference type="NCBI Taxonomy" id="2714943"/>
    <lineage>
        <taxon>Bacteria</taxon>
        <taxon>Pseudomonadati</taxon>
        <taxon>Pseudomonadota</taxon>
        <taxon>Alphaproteobacteria</taxon>
        <taxon>Sphingomonadales</taxon>
        <taxon>Sphingomonadaceae</taxon>
        <taxon>Sphingomonas</taxon>
    </lineage>
</organism>
<feature type="transmembrane region" description="Helical" evidence="7">
    <location>
        <begin position="40"/>
        <end position="59"/>
    </location>
</feature>
<accession>A0A6G7YN62</accession>
<dbReference type="RefSeq" id="WP_166410576.1">
    <property type="nucleotide sequence ID" value="NZ_CP049869.1"/>
</dbReference>
<dbReference type="InterPro" id="IPR003416">
    <property type="entry name" value="MgtC/SapB/SrpB/YhiD_fam"/>
</dbReference>
<dbReference type="AlphaFoldDB" id="A0A6G7YN62"/>
<feature type="compositionally biased region" description="Basic and acidic residues" evidence="8">
    <location>
        <begin position="153"/>
        <end position="172"/>
    </location>
</feature>
<evidence type="ECO:0000256" key="1">
    <source>
        <dbReference type="ARBA" id="ARBA00004651"/>
    </source>
</evidence>
<evidence type="ECO:0000256" key="3">
    <source>
        <dbReference type="ARBA" id="ARBA00022475"/>
    </source>
</evidence>
<dbReference type="InterPro" id="IPR049177">
    <property type="entry name" value="MgtC_SapB_SrpB_YhiD_N"/>
</dbReference>
<feature type="transmembrane region" description="Helical" evidence="7">
    <location>
        <begin position="97"/>
        <end position="116"/>
    </location>
</feature>
<evidence type="ECO:0000256" key="2">
    <source>
        <dbReference type="ARBA" id="ARBA00009298"/>
    </source>
</evidence>
<keyword evidence="4 7" id="KW-0812">Transmembrane</keyword>
<protein>
    <recommendedName>
        <fullName evidence="7">Protein MgtC</fullName>
    </recommendedName>
</protein>
<dbReference type="EMBL" id="CP049869">
    <property type="protein sequence ID" value="QIK78183.1"/>
    <property type="molecule type" value="Genomic_DNA"/>
</dbReference>
<evidence type="ECO:0000256" key="7">
    <source>
        <dbReference type="RuleBase" id="RU365041"/>
    </source>
</evidence>
<evidence type="ECO:0000256" key="5">
    <source>
        <dbReference type="ARBA" id="ARBA00022989"/>
    </source>
</evidence>
<dbReference type="GO" id="GO:0005886">
    <property type="term" value="C:plasma membrane"/>
    <property type="evidence" value="ECO:0007669"/>
    <property type="project" value="UniProtKB-SubCell"/>
</dbReference>
<evidence type="ECO:0000256" key="8">
    <source>
        <dbReference type="SAM" id="MobiDB-lite"/>
    </source>
</evidence>
<feature type="domain" description="MgtC/SapB/SrpB/YhiD N-terminal" evidence="9">
    <location>
        <begin position="19"/>
        <end position="142"/>
    </location>
</feature>
<proteinExistence type="inferred from homology"/>
<dbReference type="Proteomes" id="UP000503222">
    <property type="component" value="Chromosome"/>
</dbReference>
<dbReference type="PRINTS" id="PR01837">
    <property type="entry name" value="MGTCSAPBPROT"/>
</dbReference>
<name>A0A6G7YN62_9SPHN</name>
<comment type="similarity">
    <text evidence="2 7">Belongs to the MgtC/SapB family.</text>
</comment>
<feature type="transmembrane region" description="Helical" evidence="7">
    <location>
        <begin position="71"/>
        <end position="90"/>
    </location>
</feature>
<keyword evidence="7" id="KW-0997">Cell inner membrane</keyword>
<gene>
    <name evidence="10" type="ORF">G7077_03930</name>
</gene>
<dbReference type="PANTHER" id="PTHR33778:SF1">
    <property type="entry name" value="MAGNESIUM TRANSPORTER YHID-RELATED"/>
    <property type="match status" value="1"/>
</dbReference>
<feature type="transmembrane region" description="Helical" evidence="7">
    <location>
        <begin position="12"/>
        <end position="31"/>
    </location>
</feature>
<keyword evidence="5 7" id="KW-1133">Transmembrane helix</keyword>
<keyword evidence="11" id="KW-1185">Reference proteome</keyword>
<evidence type="ECO:0000256" key="4">
    <source>
        <dbReference type="ARBA" id="ARBA00022692"/>
    </source>
</evidence>
<evidence type="ECO:0000256" key="6">
    <source>
        <dbReference type="ARBA" id="ARBA00023136"/>
    </source>
</evidence>
<dbReference type="PANTHER" id="PTHR33778">
    <property type="entry name" value="PROTEIN MGTC"/>
    <property type="match status" value="1"/>
</dbReference>
<dbReference type="Pfam" id="PF02308">
    <property type="entry name" value="MgtC"/>
    <property type="match status" value="1"/>
</dbReference>
<feature type="region of interest" description="Disordered" evidence="8">
    <location>
        <begin position="146"/>
        <end position="172"/>
    </location>
</feature>
<keyword evidence="6 7" id="KW-0472">Membrane</keyword>
<reference evidence="10 11" key="1">
    <citation type="submission" date="2020-03" db="EMBL/GenBank/DDBJ databases">
        <title>Sphingomonas sp. nov., isolated from fish.</title>
        <authorList>
            <person name="Hyun D.-W."/>
            <person name="Bae J.-W."/>
        </authorList>
    </citation>
    <scope>NUCLEOTIDE SEQUENCE [LARGE SCALE GENOMIC DNA]</scope>
    <source>
        <strain evidence="10 11">HDW15B</strain>
    </source>
</reference>
<sequence>MTELLQANSFEILPHLLSLLVAYALAFPIGWNREREERSAGLRTFPLVAVATCGVVQAAESSMPATPEAMARIIEGLITGMGFIGGGAILRMKDSVRGTATAASLWITGAIGISVGLGSYDVAILLAAATVITLWLLSPLKKLGQSASNLTEPDDRAAADANADKPKEERQQ</sequence>
<evidence type="ECO:0000313" key="11">
    <source>
        <dbReference type="Proteomes" id="UP000503222"/>
    </source>
</evidence>
<comment type="subcellular location">
    <subcellularLocation>
        <location evidence="7">Cell inner membrane</location>
        <topology evidence="7">Multi-pass membrane protein</topology>
    </subcellularLocation>
    <subcellularLocation>
        <location evidence="1">Cell membrane</location>
        <topology evidence="1">Multi-pass membrane protein</topology>
    </subcellularLocation>
</comment>
<dbReference type="KEGG" id="spii:G7077_03930"/>
<evidence type="ECO:0000259" key="9">
    <source>
        <dbReference type="Pfam" id="PF02308"/>
    </source>
</evidence>